<evidence type="ECO:0008006" key="4">
    <source>
        <dbReference type="Google" id="ProtNLM"/>
    </source>
</evidence>
<proteinExistence type="predicted"/>
<reference evidence="2 3" key="1">
    <citation type="journal article" date="2015" name="Genome Announc.">
        <title>Expanding the biotechnology potential of lactobacilli through comparative genomics of 213 strains and associated genera.</title>
        <authorList>
            <person name="Sun Z."/>
            <person name="Harris H.M."/>
            <person name="McCann A."/>
            <person name="Guo C."/>
            <person name="Argimon S."/>
            <person name="Zhang W."/>
            <person name="Yang X."/>
            <person name="Jeffery I.B."/>
            <person name="Cooney J.C."/>
            <person name="Kagawa T.F."/>
            <person name="Liu W."/>
            <person name="Song Y."/>
            <person name="Salvetti E."/>
            <person name="Wrobel A."/>
            <person name="Rasinkangas P."/>
            <person name="Parkhill J."/>
            <person name="Rea M.C."/>
            <person name="O'Sullivan O."/>
            <person name="Ritari J."/>
            <person name="Douillard F.P."/>
            <person name="Paul Ross R."/>
            <person name="Yang R."/>
            <person name="Briner A.E."/>
            <person name="Felis G.E."/>
            <person name="de Vos W.M."/>
            <person name="Barrangou R."/>
            <person name="Klaenhammer T.R."/>
            <person name="Caufield P.W."/>
            <person name="Cui Y."/>
            <person name="Zhang H."/>
            <person name="O'Toole P.W."/>
        </authorList>
    </citation>
    <scope>NUCLEOTIDE SEQUENCE [LARGE SCALE GENOMIC DNA]</scope>
    <source>
        <strain evidence="2 3">DSM 24716</strain>
    </source>
</reference>
<protein>
    <recommendedName>
        <fullName evidence="4">Bacteriocin immunity protein</fullName>
    </recommendedName>
</protein>
<comment type="caution">
    <text evidence="2">The sequence shown here is derived from an EMBL/GenBank/DDBJ whole genome shotgun (WGS) entry which is preliminary data.</text>
</comment>
<dbReference type="InterPro" id="IPR023130">
    <property type="entry name" value="Ta0600-like_sf"/>
</dbReference>
<dbReference type="RefSeq" id="WP_057879510.1">
    <property type="nucleotide sequence ID" value="NZ_JQCF01000001.1"/>
</dbReference>
<keyword evidence="3" id="KW-1185">Reference proteome</keyword>
<dbReference type="AlphaFoldDB" id="A0A0R2LMS6"/>
<gene>
    <name evidence="2" type="ORF">IV57_GL000090</name>
</gene>
<sequence length="71" mass="8298">MKREEAVTYLMDQISDQTYSALCWRISYYGISHKVKLPKAVIDLYNQCVNKKEKYNGISTAAIMSGIWFHF</sequence>
<accession>A0A0R2LMS6</accession>
<dbReference type="PATRIC" id="fig|993692.3.peg.90"/>
<dbReference type="Gene3D" id="1.20.1440.50">
    <property type="entry name" value="Ta0600-like"/>
    <property type="match status" value="1"/>
</dbReference>
<keyword evidence="1" id="KW-0079">Bacteriocin immunity</keyword>
<name>A0A0R2LMS6_9LACO</name>
<dbReference type="Proteomes" id="UP000051006">
    <property type="component" value="Unassembled WGS sequence"/>
</dbReference>
<evidence type="ECO:0000313" key="3">
    <source>
        <dbReference type="Proteomes" id="UP000051006"/>
    </source>
</evidence>
<evidence type="ECO:0000313" key="2">
    <source>
        <dbReference type="EMBL" id="KRO00770.1"/>
    </source>
</evidence>
<dbReference type="GO" id="GO:0030153">
    <property type="term" value="P:bacteriocin immunity"/>
    <property type="evidence" value="ECO:0007669"/>
    <property type="project" value="UniProtKB-KW"/>
</dbReference>
<dbReference type="OrthoDB" id="2295351at2"/>
<organism evidence="2 3">
    <name type="scientific">Companilactobacillus kimchiensis</name>
    <dbReference type="NCBI Taxonomy" id="993692"/>
    <lineage>
        <taxon>Bacteria</taxon>
        <taxon>Bacillati</taxon>
        <taxon>Bacillota</taxon>
        <taxon>Bacilli</taxon>
        <taxon>Lactobacillales</taxon>
        <taxon>Lactobacillaceae</taxon>
        <taxon>Companilactobacillus</taxon>
    </lineage>
</organism>
<dbReference type="EMBL" id="JQCF01000001">
    <property type="protein sequence ID" value="KRO00770.1"/>
    <property type="molecule type" value="Genomic_DNA"/>
</dbReference>
<dbReference type="STRING" id="993692.IV57_GL000090"/>
<dbReference type="SUPFAM" id="SSF109797">
    <property type="entry name" value="Bacteriocin immunity protein-like"/>
    <property type="match status" value="1"/>
</dbReference>
<evidence type="ECO:0000256" key="1">
    <source>
        <dbReference type="ARBA" id="ARBA00023025"/>
    </source>
</evidence>